<name>A0A7J7CP92_TRIWF</name>
<comment type="similarity">
    <text evidence="1">Belongs to the bifunctional nuclease family.</text>
</comment>
<dbReference type="PROSITE" id="PS51658">
    <property type="entry name" value="BFN"/>
    <property type="match status" value="1"/>
</dbReference>
<keyword evidence="2" id="KW-0378">Hydrolase</keyword>
<dbReference type="EMBL" id="JAAARO010000014">
    <property type="protein sequence ID" value="KAF5735905.1"/>
    <property type="molecule type" value="Genomic_DNA"/>
</dbReference>
<dbReference type="Gene3D" id="3.10.690.10">
    <property type="entry name" value="Bifunctional nuclease domain"/>
    <property type="match status" value="1"/>
</dbReference>
<evidence type="ECO:0000313" key="5">
    <source>
        <dbReference type="EMBL" id="KAF5735905.1"/>
    </source>
</evidence>
<evidence type="ECO:0000256" key="2">
    <source>
        <dbReference type="ARBA" id="ARBA00022722"/>
    </source>
</evidence>
<dbReference type="AlphaFoldDB" id="A0A7J7CP92"/>
<accession>A0A7J7CP92</accession>
<dbReference type="PANTHER" id="PTHR15160:SF1">
    <property type="entry name" value="VON HIPPEL-LINDAU DISEASE TUMOR SUPPRESSOR"/>
    <property type="match status" value="1"/>
</dbReference>
<sequence length="323" mass="36250">MLAAQLCLRTVSGFRAFSDQAYLTPCVKDSFTASSSSFRLSFRFGWKATPFRGGPRLVLISCKSSYPGSFFGARSGNGDDYEYLEASILLPGSFGLDNLQLRIGKSVTCELLSMDGRWPHRPKEPRVSAIEEDFLRRFQSPTIFLKISCDGDFLLPISVGEFAIQKLIDNLEENANGECPDQFELVHDVSERLGCDVKEVRITERVVNTYFARIYFGKSEGNEILSVDARPSDAMIVANRCKAPIYVSKQIVFTDAIRLVHGVSRVRDRKPTYDVSLDSAIDGPDSVAEELSLLMNMNLAAKEERYKDAAMLRDKLMKLRYNT</sequence>
<evidence type="ECO:0000313" key="6">
    <source>
        <dbReference type="Proteomes" id="UP000593562"/>
    </source>
</evidence>
<dbReference type="FunCoup" id="A0A7J7CP92">
    <property type="interactions" value="33"/>
</dbReference>
<keyword evidence="6" id="KW-1185">Reference proteome</keyword>
<protein>
    <submittedName>
        <fullName evidence="5">Putative Wound-responsive family protein</fullName>
    </submittedName>
</protein>
<evidence type="ECO:0000256" key="3">
    <source>
        <dbReference type="ARBA" id="ARBA00025428"/>
    </source>
</evidence>
<feature type="domain" description="BFN" evidence="4">
    <location>
        <begin position="122"/>
        <end position="259"/>
    </location>
</feature>
<dbReference type="GO" id="GO:0030891">
    <property type="term" value="C:VCB complex"/>
    <property type="evidence" value="ECO:0007669"/>
    <property type="project" value="TreeGrafter"/>
</dbReference>
<dbReference type="GO" id="GO:0016567">
    <property type="term" value="P:protein ubiquitination"/>
    <property type="evidence" value="ECO:0007669"/>
    <property type="project" value="TreeGrafter"/>
</dbReference>
<dbReference type="Pfam" id="PF02577">
    <property type="entry name" value="BFN_dom"/>
    <property type="match status" value="1"/>
</dbReference>
<reference evidence="5 6" key="1">
    <citation type="journal article" date="2020" name="Nat. Commun.">
        <title>Genome of Tripterygium wilfordii and identification of cytochrome P450 involved in triptolide biosynthesis.</title>
        <authorList>
            <person name="Tu L."/>
            <person name="Su P."/>
            <person name="Zhang Z."/>
            <person name="Gao L."/>
            <person name="Wang J."/>
            <person name="Hu T."/>
            <person name="Zhou J."/>
            <person name="Zhang Y."/>
            <person name="Zhao Y."/>
            <person name="Liu Y."/>
            <person name="Song Y."/>
            <person name="Tong Y."/>
            <person name="Lu Y."/>
            <person name="Yang J."/>
            <person name="Xu C."/>
            <person name="Jia M."/>
            <person name="Peters R.J."/>
            <person name="Huang L."/>
            <person name="Gao W."/>
        </authorList>
    </citation>
    <scope>NUCLEOTIDE SEQUENCE [LARGE SCALE GENOMIC DNA]</scope>
    <source>
        <strain evidence="6">cv. XIE 37</strain>
        <tissue evidence="5">Leaf</tissue>
    </source>
</reference>
<dbReference type="InParanoid" id="A0A7J7CP92"/>
<dbReference type="InterPro" id="IPR003729">
    <property type="entry name" value="Bi_nuclease_dom"/>
</dbReference>
<comment type="function">
    <text evidence="3">Bifunctional nuclease with both RNase and DNase activities. Involved in basal defense response. Participates in abscisic acid-derived callose deposition following infection by a necrotrophic pathogen.</text>
</comment>
<dbReference type="PANTHER" id="PTHR15160">
    <property type="entry name" value="VON HIPPEL-LINDAU PROTEIN"/>
    <property type="match status" value="1"/>
</dbReference>
<organism evidence="5 6">
    <name type="scientific">Tripterygium wilfordii</name>
    <name type="common">Thunder God vine</name>
    <dbReference type="NCBI Taxonomy" id="458696"/>
    <lineage>
        <taxon>Eukaryota</taxon>
        <taxon>Viridiplantae</taxon>
        <taxon>Streptophyta</taxon>
        <taxon>Embryophyta</taxon>
        <taxon>Tracheophyta</taxon>
        <taxon>Spermatophyta</taxon>
        <taxon>Magnoliopsida</taxon>
        <taxon>eudicotyledons</taxon>
        <taxon>Gunneridae</taxon>
        <taxon>Pentapetalae</taxon>
        <taxon>rosids</taxon>
        <taxon>fabids</taxon>
        <taxon>Celastrales</taxon>
        <taxon>Celastraceae</taxon>
        <taxon>Tripterygium</taxon>
    </lineage>
</organism>
<evidence type="ECO:0000259" key="4">
    <source>
        <dbReference type="PROSITE" id="PS51658"/>
    </source>
</evidence>
<gene>
    <name evidence="5" type="ORF">HS088_TW14G00034</name>
</gene>
<dbReference type="Proteomes" id="UP000593562">
    <property type="component" value="Unassembled WGS sequence"/>
</dbReference>
<dbReference type="InterPro" id="IPR036104">
    <property type="entry name" value="BFN_sf"/>
</dbReference>
<dbReference type="SUPFAM" id="SSF103256">
    <property type="entry name" value="Hypothetical protein TM0160"/>
    <property type="match status" value="1"/>
</dbReference>
<evidence type="ECO:0000256" key="1">
    <source>
        <dbReference type="ARBA" id="ARBA00009095"/>
    </source>
</evidence>
<dbReference type="GO" id="GO:0004518">
    <property type="term" value="F:nuclease activity"/>
    <property type="evidence" value="ECO:0007669"/>
    <property type="project" value="UniProtKB-UniRule"/>
</dbReference>
<comment type="caution">
    <text evidence="5">The sequence shown here is derived from an EMBL/GenBank/DDBJ whole genome shotgun (WGS) entry which is preliminary data.</text>
</comment>
<dbReference type="GO" id="GO:0005634">
    <property type="term" value="C:nucleus"/>
    <property type="evidence" value="ECO:0007669"/>
    <property type="project" value="TreeGrafter"/>
</dbReference>
<proteinExistence type="inferred from homology"/>
<keyword evidence="2" id="KW-0540">Nuclease</keyword>